<dbReference type="InterPro" id="IPR015590">
    <property type="entry name" value="Aldehyde_DH_dom"/>
</dbReference>
<comment type="pathway">
    <text evidence="1">Amino-acid degradation; 4-aminobutanoate degradation.</text>
</comment>
<dbReference type="Pfam" id="PF00171">
    <property type="entry name" value="Aldedh"/>
    <property type="match status" value="1"/>
</dbReference>
<evidence type="ECO:0000256" key="3">
    <source>
        <dbReference type="ARBA" id="ARBA00023002"/>
    </source>
</evidence>
<evidence type="ECO:0000259" key="4">
    <source>
        <dbReference type="Pfam" id="PF00171"/>
    </source>
</evidence>
<evidence type="ECO:0000313" key="5">
    <source>
        <dbReference type="EMBL" id="KIW39596.1"/>
    </source>
</evidence>
<dbReference type="EMBL" id="KN847339">
    <property type="protein sequence ID" value="KIW39596.1"/>
    <property type="molecule type" value="Genomic_DNA"/>
</dbReference>
<dbReference type="RefSeq" id="XP_016259812.1">
    <property type="nucleotide sequence ID" value="XM_016409504.1"/>
</dbReference>
<dbReference type="PANTHER" id="PTHR43353">
    <property type="entry name" value="SUCCINATE-SEMIALDEHYDE DEHYDROGENASE, MITOCHONDRIAL"/>
    <property type="match status" value="1"/>
</dbReference>
<dbReference type="SUPFAM" id="SSF53720">
    <property type="entry name" value="ALDH-like"/>
    <property type="match status" value="1"/>
</dbReference>
<dbReference type="InterPro" id="IPR016162">
    <property type="entry name" value="Ald_DH_N"/>
</dbReference>
<dbReference type="AlphaFoldDB" id="A0A0D2AHJ9"/>
<reference evidence="5 6" key="1">
    <citation type="submission" date="2015-01" db="EMBL/GenBank/DDBJ databases">
        <title>The Genome Sequence of Exophiala oligosperma CBS72588.</title>
        <authorList>
            <consortium name="The Broad Institute Genomics Platform"/>
            <person name="Cuomo C."/>
            <person name="de Hoog S."/>
            <person name="Gorbushina A."/>
            <person name="Stielow B."/>
            <person name="Teixiera M."/>
            <person name="Abouelleil A."/>
            <person name="Chapman S.B."/>
            <person name="Priest M."/>
            <person name="Young S.K."/>
            <person name="Wortman J."/>
            <person name="Nusbaum C."/>
            <person name="Birren B."/>
        </authorList>
    </citation>
    <scope>NUCLEOTIDE SEQUENCE [LARGE SCALE GENOMIC DNA]</scope>
    <source>
        <strain evidence="5 6">CBS 72588</strain>
    </source>
</reference>
<dbReference type="PANTHER" id="PTHR43353:SF7">
    <property type="entry name" value="SUCCINATE SEMIALDEHYDE DEHYDROGENASE (EUROFUNG)"/>
    <property type="match status" value="1"/>
</dbReference>
<dbReference type="Gene3D" id="3.40.309.10">
    <property type="entry name" value="Aldehyde Dehydrogenase, Chain A, domain 2"/>
    <property type="match status" value="1"/>
</dbReference>
<dbReference type="OrthoDB" id="310895at2759"/>
<dbReference type="InterPro" id="IPR016163">
    <property type="entry name" value="Ald_DH_C"/>
</dbReference>
<evidence type="ECO:0000256" key="1">
    <source>
        <dbReference type="ARBA" id="ARBA00005176"/>
    </source>
</evidence>
<accession>A0A0D2AHJ9</accession>
<name>A0A0D2AHJ9_9EURO</name>
<dbReference type="HOGENOM" id="CLU_005391_5_3_1"/>
<feature type="domain" description="Aldehyde dehydrogenase" evidence="4">
    <location>
        <begin position="19"/>
        <end position="483"/>
    </location>
</feature>
<organism evidence="5 6">
    <name type="scientific">Exophiala oligosperma</name>
    <dbReference type="NCBI Taxonomy" id="215243"/>
    <lineage>
        <taxon>Eukaryota</taxon>
        <taxon>Fungi</taxon>
        <taxon>Dikarya</taxon>
        <taxon>Ascomycota</taxon>
        <taxon>Pezizomycotina</taxon>
        <taxon>Eurotiomycetes</taxon>
        <taxon>Chaetothyriomycetidae</taxon>
        <taxon>Chaetothyriales</taxon>
        <taxon>Herpotrichiellaceae</taxon>
        <taxon>Exophiala</taxon>
    </lineage>
</organism>
<dbReference type="VEuPathDB" id="FungiDB:PV06_08195"/>
<dbReference type="InterPro" id="IPR050740">
    <property type="entry name" value="Aldehyde_DH_Superfamily"/>
</dbReference>
<dbReference type="FunFam" id="3.40.309.10:FF:000004">
    <property type="entry name" value="Succinate-semialdehyde dehydrogenase I"/>
    <property type="match status" value="1"/>
</dbReference>
<evidence type="ECO:0000313" key="6">
    <source>
        <dbReference type="Proteomes" id="UP000053342"/>
    </source>
</evidence>
<gene>
    <name evidence="5" type="ORF">PV06_08195</name>
</gene>
<keyword evidence="3" id="KW-0560">Oxidoreductase</keyword>
<dbReference type="GeneID" id="27360269"/>
<dbReference type="CDD" id="cd07103">
    <property type="entry name" value="ALDH_F5_SSADH_GabD"/>
    <property type="match status" value="1"/>
</dbReference>
<dbReference type="GO" id="GO:0005737">
    <property type="term" value="C:cytoplasm"/>
    <property type="evidence" value="ECO:0007669"/>
    <property type="project" value="TreeGrafter"/>
</dbReference>
<dbReference type="GO" id="GO:0009450">
    <property type="term" value="P:gamma-aminobutyric acid catabolic process"/>
    <property type="evidence" value="ECO:0007669"/>
    <property type="project" value="TreeGrafter"/>
</dbReference>
<dbReference type="FunFam" id="3.40.605.10:FF:000007">
    <property type="entry name" value="NAD/NADP-dependent betaine aldehyde dehydrogenase"/>
    <property type="match status" value="1"/>
</dbReference>
<dbReference type="STRING" id="215243.A0A0D2AHJ9"/>
<dbReference type="Gene3D" id="3.40.605.10">
    <property type="entry name" value="Aldehyde Dehydrogenase, Chain A, domain 1"/>
    <property type="match status" value="1"/>
</dbReference>
<sequence>MDLKHPELCLQDSFIGGEWVTSKSKQRFRIITDPATGEVVATCPQNDACDVPSAVVVAQAAFAVYSKLTPRVRAQRLLAWSQLIEEHREDLANLLTLETGKPLYEALAEIDYSKSFLWWFAGEAERIQGITNVSSTPGRRIFTIKQPAGVSVALVPWNFPVAMAVRKAATALAAGCTMIVKPSSETPLSTLAVAKLAQDAGFEAGVLNVLTTDLANTPAVSEALCKHPLVKKVTFTGSTRVGEIIARHCAGGIKKLTLGLGGNCPFIVFDDANLDHAVDALMALKWRNAGQACISSNRVYIQRGVYDRFVHEFVGRTKALRVGRGMDPATKIGPLTVPQGISKARLFVEDARARGAHIACGGTDLPELGPFFFQPTVLTHVTEEMLVFKDECFGPICPIAPFDCEEEVVQLANNTSMGLASYFFTKDVDRAWRLLENLESGMIGMNTGSISAAESPFGGIKESGYGKESGPEVAINEYLVSKTSTLTIDGHF</sequence>
<dbReference type="InterPro" id="IPR016161">
    <property type="entry name" value="Ald_DH/histidinol_DH"/>
</dbReference>
<dbReference type="GO" id="GO:0004777">
    <property type="term" value="F:succinate-semialdehyde dehydrogenase (NAD+) activity"/>
    <property type="evidence" value="ECO:0007669"/>
    <property type="project" value="TreeGrafter"/>
</dbReference>
<dbReference type="Proteomes" id="UP000053342">
    <property type="component" value="Unassembled WGS sequence"/>
</dbReference>
<keyword evidence="6" id="KW-1185">Reference proteome</keyword>
<comment type="similarity">
    <text evidence="2">Belongs to the aldehyde dehydrogenase family.</text>
</comment>
<protein>
    <recommendedName>
        <fullName evidence="4">Aldehyde dehydrogenase domain-containing protein</fullName>
    </recommendedName>
</protein>
<evidence type="ECO:0000256" key="2">
    <source>
        <dbReference type="ARBA" id="ARBA00009986"/>
    </source>
</evidence>
<proteinExistence type="inferred from homology"/>